<reference evidence="1" key="1">
    <citation type="submission" date="2020-08" db="EMBL/GenBank/DDBJ databases">
        <title>Multicomponent nature underlies the extraordinary mechanical properties of spider dragline silk.</title>
        <authorList>
            <person name="Kono N."/>
            <person name="Nakamura H."/>
            <person name="Mori M."/>
            <person name="Yoshida Y."/>
            <person name="Ohtoshi R."/>
            <person name="Malay A.D."/>
            <person name="Moran D.A.P."/>
            <person name="Tomita M."/>
            <person name="Numata K."/>
            <person name="Arakawa K."/>
        </authorList>
    </citation>
    <scope>NUCLEOTIDE SEQUENCE</scope>
</reference>
<evidence type="ECO:0000313" key="2">
    <source>
        <dbReference type="Proteomes" id="UP000886998"/>
    </source>
</evidence>
<accession>A0A8X6XFG8</accession>
<keyword evidence="2" id="KW-1185">Reference proteome</keyword>
<sequence length="168" mass="18368">MLGPPPRDDEGDGRWKGLTKPFSILTFNRVRLWGNTAPQKGGKVSPGLWGHRPGARPFYGSAGEGGDDGDPGDVSIWGEVGDVNEMGNVACPNFGQDCARRGHVAFHSFNLIDISHITNRPFRGEDETQRGPSHHFGWRFAEHPLLDVCWIQRPGNMPPGTGVVSPNF</sequence>
<dbReference type="Proteomes" id="UP000886998">
    <property type="component" value="Unassembled WGS sequence"/>
</dbReference>
<protein>
    <submittedName>
        <fullName evidence="1">Uncharacterized protein</fullName>
    </submittedName>
</protein>
<proteinExistence type="predicted"/>
<organism evidence="1 2">
    <name type="scientific">Trichonephila inaurata madagascariensis</name>
    <dbReference type="NCBI Taxonomy" id="2747483"/>
    <lineage>
        <taxon>Eukaryota</taxon>
        <taxon>Metazoa</taxon>
        <taxon>Ecdysozoa</taxon>
        <taxon>Arthropoda</taxon>
        <taxon>Chelicerata</taxon>
        <taxon>Arachnida</taxon>
        <taxon>Araneae</taxon>
        <taxon>Araneomorphae</taxon>
        <taxon>Entelegynae</taxon>
        <taxon>Araneoidea</taxon>
        <taxon>Nephilidae</taxon>
        <taxon>Trichonephila</taxon>
        <taxon>Trichonephila inaurata</taxon>
    </lineage>
</organism>
<dbReference type="EMBL" id="BMAV01008444">
    <property type="protein sequence ID" value="GFY52071.1"/>
    <property type="molecule type" value="Genomic_DNA"/>
</dbReference>
<evidence type="ECO:0000313" key="1">
    <source>
        <dbReference type="EMBL" id="GFY52071.1"/>
    </source>
</evidence>
<dbReference type="AlphaFoldDB" id="A0A8X6XFG8"/>
<name>A0A8X6XFG8_9ARAC</name>
<comment type="caution">
    <text evidence="1">The sequence shown here is derived from an EMBL/GenBank/DDBJ whole genome shotgun (WGS) entry which is preliminary data.</text>
</comment>
<gene>
    <name evidence="1" type="ORF">TNIN_469641</name>
</gene>